<evidence type="ECO:0000256" key="6">
    <source>
        <dbReference type="ARBA" id="ARBA00022989"/>
    </source>
</evidence>
<accession>A0AAR5QCH8</accession>
<feature type="transmembrane region" description="Helical" evidence="10">
    <location>
        <begin position="123"/>
        <end position="141"/>
    </location>
</feature>
<evidence type="ECO:0000256" key="9">
    <source>
        <dbReference type="ARBA" id="ARBA00023224"/>
    </source>
</evidence>
<name>A0AAR5QCH8_DENPD</name>
<dbReference type="AlphaFoldDB" id="A0AAR5QCH8"/>
<evidence type="ECO:0000256" key="5">
    <source>
        <dbReference type="ARBA" id="ARBA00022725"/>
    </source>
</evidence>
<protein>
    <recommendedName>
        <fullName evidence="10">Odorant receptor</fullName>
    </recommendedName>
</protein>
<evidence type="ECO:0000256" key="8">
    <source>
        <dbReference type="ARBA" id="ARBA00023170"/>
    </source>
</evidence>
<keyword evidence="4 10" id="KW-0812">Transmembrane</keyword>
<dbReference type="GO" id="GO:0005549">
    <property type="term" value="F:odorant binding"/>
    <property type="evidence" value="ECO:0007669"/>
    <property type="project" value="InterPro"/>
</dbReference>
<keyword evidence="12" id="KW-1185">Reference proteome</keyword>
<evidence type="ECO:0000256" key="2">
    <source>
        <dbReference type="ARBA" id="ARBA00022475"/>
    </source>
</evidence>
<dbReference type="PANTHER" id="PTHR21137:SF35">
    <property type="entry name" value="ODORANT RECEPTOR 19A-RELATED"/>
    <property type="match status" value="1"/>
</dbReference>
<sequence>MCLINFLSYPRKILLIGATWPKYHSSLGYKIRRTVTLANILSLLLCLSYNASFHMSDFVQFSESLYMLISVVNAFLKIVLLTLNGKVFLKLIGMLETPSFKRFETLYKKIVKDFLKTVKAVEFFYWIEVSGTVLFLSLFPSNSIIPFGSDFAISECVLVFESEALPMDFPHFNNGTFHYPFYIFEAFSLFVSAYDNMAVDLLTVGIISIAAVQLRILNQKLVDTDKNIKNMPNYSVGNVERLTIGYLTECCIHYSDIEKYVKSILEVFSVIIFVQLGTSVVAICNAGMMILSVKLASIEALSLFFYIVTMFAQLGMYCWFGNFVYVESLEVTTSCYLSHWDERGPAVRKTLFMLMERAKKPLAIRAVKFATLSFDTFIAIIKWSYSYFALLNNSMKN</sequence>
<keyword evidence="5 10" id="KW-0552">Olfaction</keyword>
<dbReference type="Pfam" id="PF02949">
    <property type="entry name" value="7tm_6"/>
    <property type="match status" value="1"/>
</dbReference>
<organism evidence="11 12">
    <name type="scientific">Dendroctonus ponderosae</name>
    <name type="common">Mountain pine beetle</name>
    <dbReference type="NCBI Taxonomy" id="77166"/>
    <lineage>
        <taxon>Eukaryota</taxon>
        <taxon>Metazoa</taxon>
        <taxon>Ecdysozoa</taxon>
        <taxon>Arthropoda</taxon>
        <taxon>Hexapoda</taxon>
        <taxon>Insecta</taxon>
        <taxon>Pterygota</taxon>
        <taxon>Neoptera</taxon>
        <taxon>Endopterygota</taxon>
        <taxon>Coleoptera</taxon>
        <taxon>Polyphaga</taxon>
        <taxon>Cucujiformia</taxon>
        <taxon>Curculionidae</taxon>
        <taxon>Scolytinae</taxon>
        <taxon>Dendroctonus</taxon>
    </lineage>
</organism>
<keyword evidence="6 10" id="KW-1133">Transmembrane helix</keyword>
<feature type="transmembrane region" description="Helical" evidence="10">
    <location>
        <begin position="303"/>
        <end position="320"/>
    </location>
</feature>
<dbReference type="GO" id="GO:0005886">
    <property type="term" value="C:plasma membrane"/>
    <property type="evidence" value="ECO:0007669"/>
    <property type="project" value="UniProtKB-SubCell"/>
</dbReference>
<evidence type="ECO:0000313" key="11">
    <source>
        <dbReference type="EnsemblMetazoa" id="XP_019770928.1"/>
    </source>
</evidence>
<evidence type="ECO:0000256" key="3">
    <source>
        <dbReference type="ARBA" id="ARBA00022606"/>
    </source>
</evidence>
<dbReference type="Proteomes" id="UP000019118">
    <property type="component" value="Unassembled WGS sequence"/>
</dbReference>
<keyword evidence="8 10" id="KW-0675">Receptor</keyword>
<reference evidence="12" key="1">
    <citation type="journal article" date="2013" name="Genome Biol.">
        <title>Draft genome of the mountain pine beetle, Dendroctonus ponderosae Hopkins, a major forest pest.</title>
        <authorList>
            <person name="Keeling C.I."/>
            <person name="Yuen M.M."/>
            <person name="Liao N.Y."/>
            <person name="Docking T.R."/>
            <person name="Chan S.K."/>
            <person name="Taylor G.A."/>
            <person name="Palmquist D.L."/>
            <person name="Jackman S.D."/>
            <person name="Nguyen A."/>
            <person name="Li M."/>
            <person name="Henderson H."/>
            <person name="Janes J.K."/>
            <person name="Zhao Y."/>
            <person name="Pandoh P."/>
            <person name="Moore R."/>
            <person name="Sperling F.A."/>
            <person name="Huber D.P."/>
            <person name="Birol I."/>
            <person name="Jones S.J."/>
            <person name="Bohlmann J."/>
        </authorList>
    </citation>
    <scope>NUCLEOTIDE SEQUENCE</scope>
</reference>
<dbReference type="EnsemblMetazoa" id="XM_019915369.1">
    <property type="protein sequence ID" value="XP_019770928.1"/>
    <property type="gene ID" value="LOC109544943"/>
</dbReference>
<feature type="transmembrane region" description="Helical" evidence="10">
    <location>
        <begin position="362"/>
        <end position="385"/>
    </location>
</feature>
<comment type="similarity">
    <text evidence="10">Belongs to the insect chemoreceptor superfamily. Heteromeric odorant receptor channel (TC 1.A.69) family.</text>
</comment>
<comment type="subcellular location">
    <subcellularLocation>
        <location evidence="1 10">Cell membrane</location>
        <topology evidence="1 10">Multi-pass membrane protein</topology>
    </subcellularLocation>
</comment>
<keyword evidence="3 10" id="KW-0716">Sensory transduction</keyword>
<feature type="transmembrane region" description="Helical" evidence="10">
    <location>
        <begin position="65"/>
        <end position="84"/>
    </location>
</feature>
<reference evidence="11" key="2">
    <citation type="submission" date="2024-08" db="UniProtKB">
        <authorList>
            <consortium name="EnsemblMetazoa"/>
        </authorList>
    </citation>
    <scope>IDENTIFICATION</scope>
</reference>
<proteinExistence type="inferred from homology"/>
<dbReference type="GO" id="GO:0007165">
    <property type="term" value="P:signal transduction"/>
    <property type="evidence" value="ECO:0007669"/>
    <property type="project" value="UniProtKB-KW"/>
</dbReference>
<keyword evidence="2" id="KW-1003">Cell membrane</keyword>
<evidence type="ECO:0000256" key="1">
    <source>
        <dbReference type="ARBA" id="ARBA00004651"/>
    </source>
</evidence>
<dbReference type="InterPro" id="IPR004117">
    <property type="entry name" value="7tm6_olfct_rcpt"/>
</dbReference>
<keyword evidence="9 10" id="KW-0807">Transducer</keyword>
<evidence type="ECO:0000313" key="12">
    <source>
        <dbReference type="Proteomes" id="UP000019118"/>
    </source>
</evidence>
<feature type="transmembrane region" description="Helical" evidence="10">
    <location>
        <begin position="197"/>
        <end position="217"/>
    </location>
</feature>
<keyword evidence="7 10" id="KW-0472">Membrane</keyword>
<feature type="transmembrane region" description="Helical" evidence="10">
    <location>
        <begin position="34"/>
        <end position="53"/>
    </location>
</feature>
<dbReference type="PANTHER" id="PTHR21137">
    <property type="entry name" value="ODORANT RECEPTOR"/>
    <property type="match status" value="1"/>
</dbReference>
<feature type="transmembrane region" description="Helical" evidence="10">
    <location>
        <begin position="267"/>
        <end position="291"/>
    </location>
</feature>
<evidence type="ECO:0000256" key="4">
    <source>
        <dbReference type="ARBA" id="ARBA00022692"/>
    </source>
</evidence>
<evidence type="ECO:0000256" key="10">
    <source>
        <dbReference type="RuleBase" id="RU351113"/>
    </source>
</evidence>
<dbReference type="GO" id="GO:0004984">
    <property type="term" value="F:olfactory receptor activity"/>
    <property type="evidence" value="ECO:0007669"/>
    <property type="project" value="InterPro"/>
</dbReference>
<evidence type="ECO:0000256" key="7">
    <source>
        <dbReference type="ARBA" id="ARBA00023136"/>
    </source>
</evidence>